<evidence type="ECO:0000313" key="7">
    <source>
        <dbReference type="EMBL" id="HGM46604.1"/>
    </source>
</evidence>
<dbReference type="Gene3D" id="1.10.150.130">
    <property type="match status" value="1"/>
</dbReference>
<dbReference type="GO" id="GO:0003677">
    <property type="term" value="F:DNA binding"/>
    <property type="evidence" value="ECO:0007669"/>
    <property type="project" value="UniProtKB-UniRule"/>
</dbReference>
<dbReference type="Pfam" id="PF02899">
    <property type="entry name" value="Phage_int_SAM_1"/>
    <property type="match status" value="1"/>
</dbReference>
<feature type="active site" evidence="4">
    <location>
        <position position="261"/>
    </location>
</feature>
<proteinExistence type="inferred from homology"/>
<protein>
    <recommendedName>
        <fullName evidence="4">Tyrosine recombinase XerA</fullName>
    </recommendedName>
</protein>
<comment type="similarity">
    <text evidence="4">Belongs to the 'phage' integrase family. XerA subfamily.</text>
</comment>
<keyword evidence="1 4" id="KW-0229">DNA integration</keyword>
<dbReference type="InterPro" id="IPR050090">
    <property type="entry name" value="Tyrosine_recombinase_XerCD"/>
</dbReference>
<dbReference type="AlphaFoldDB" id="A0A7C4H821"/>
<feature type="active site" evidence="4">
    <location>
        <position position="147"/>
    </location>
</feature>
<dbReference type="InterPro" id="IPR010998">
    <property type="entry name" value="Integrase_recombinase_N"/>
</dbReference>
<keyword evidence="2 4" id="KW-0238">DNA-binding</keyword>
<gene>
    <name evidence="4" type="primary">xerA</name>
    <name evidence="7" type="ORF">ENU21_02465</name>
</gene>
<keyword evidence="4" id="KW-0963">Cytoplasm</keyword>
<dbReference type="SUPFAM" id="SSF56349">
    <property type="entry name" value="DNA breaking-rejoining enzymes"/>
    <property type="match status" value="1"/>
</dbReference>
<feature type="active site" evidence="4">
    <location>
        <position position="235"/>
    </location>
</feature>
<feature type="active site" evidence="4">
    <location>
        <position position="171"/>
    </location>
</feature>
<evidence type="ECO:0000256" key="1">
    <source>
        <dbReference type="ARBA" id="ARBA00022908"/>
    </source>
</evidence>
<accession>A0A7C4H821</accession>
<evidence type="ECO:0000256" key="3">
    <source>
        <dbReference type="ARBA" id="ARBA00023172"/>
    </source>
</evidence>
<comment type="subcellular location">
    <subcellularLocation>
        <location evidence="4">Cytoplasm</location>
    </subcellularLocation>
</comment>
<dbReference type="Pfam" id="PF00589">
    <property type="entry name" value="Phage_integrase"/>
    <property type="match status" value="1"/>
</dbReference>
<dbReference type="InterPro" id="IPR044068">
    <property type="entry name" value="CB"/>
</dbReference>
<feature type="active site" evidence="4">
    <location>
        <position position="238"/>
    </location>
</feature>
<dbReference type="InterPro" id="IPR004107">
    <property type="entry name" value="Integrase_SAM-like_N"/>
</dbReference>
<dbReference type="NCBIfam" id="NF040815">
    <property type="entry name" value="recomb_XerA_Arch"/>
    <property type="match status" value="1"/>
</dbReference>
<evidence type="ECO:0000259" key="5">
    <source>
        <dbReference type="PROSITE" id="PS51898"/>
    </source>
</evidence>
<dbReference type="InterPro" id="IPR033686">
    <property type="entry name" value="XerA"/>
</dbReference>
<reference evidence="7" key="1">
    <citation type="journal article" date="2020" name="mSystems">
        <title>Genome- and Community-Level Interaction Insights into Carbon Utilization and Element Cycling Functions of Hydrothermarchaeota in Hydrothermal Sediment.</title>
        <authorList>
            <person name="Zhou Z."/>
            <person name="Liu Y."/>
            <person name="Xu W."/>
            <person name="Pan J."/>
            <person name="Luo Z.H."/>
            <person name="Li M."/>
        </authorList>
    </citation>
    <scope>NUCLEOTIDE SEQUENCE</scope>
    <source>
        <strain evidence="7">SpSt-649</strain>
    </source>
</reference>
<organism evidence="7">
    <name type="scientific">Thermofilum pendens</name>
    <dbReference type="NCBI Taxonomy" id="2269"/>
    <lineage>
        <taxon>Archaea</taxon>
        <taxon>Thermoproteota</taxon>
        <taxon>Thermoprotei</taxon>
        <taxon>Thermofilales</taxon>
        <taxon>Thermofilaceae</taxon>
        <taxon>Thermofilum</taxon>
    </lineage>
</organism>
<feature type="active site" description="O-(3'-phospho-DNA)-tyrosine intermediate" evidence="4">
    <location>
        <position position="270"/>
    </location>
</feature>
<dbReference type="GO" id="GO:0009037">
    <property type="term" value="F:tyrosine-based site-specific recombinase activity"/>
    <property type="evidence" value="ECO:0007669"/>
    <property type="project" value="UniProtKB-UniRule"/>
</dbReference>
<sequence length="301" mass="34042">MKSGEGTYELLGSKTNSELLELYISHLVARNRSSKTIKSFRSILKMFLEFLGSKHVREVTVYDIDLFLAKLREMGWGPSSLYTAAVAVKRYLEFLGLGDQIAGFELPRREKRLPRYLEPDEVVRMAASCSNLRDRLILLLLYTTGLRVSELVSLKRDDIDLERRAIRVRGKGGKERIVFFPESLASILGNYLSSLGDGSEYVFPSSSGHIHYTTVERIVRRAAEAAGIKKKVSPHVLRHSFATHSLAMGLDIREIQELLGHSSLSTTQVYAHISKERLKRDYDRVWSKAVPLEGTGRVTLE</sequence>
<dbReference type="GO" id="GO:0006313">
    <property type="term" value="P:DNA transposition"/>
    <property type="evidence" value="ECO:0007669"/>
    <property type="project" value="UniProtKB-UniRule"/>
</dbReference>
<evidence type="ECO:0000259" key="6">
    <source>
        <dbReference type="PROSITE" id="PS51900"/>
    </source>
</evidence>
<dbReference type="InterPro" id="IPR013762">
    <property type="entry name" value="Integrase-like_cat_sf"/>
</dbReference>
<dbReference type="InterPro" id="IPR002104">
    <property type="entry name" value="Integrase_catalytic"/>
</dbReference>
<evidence type="ECO:0000256" key="4">
    <source>
        <dbReference type="HAMAP-Rule" id="MF_02055"/>
    </source>
</evidence>
<comment type="function">
    <text evidence="4">Site-specific tyrosine recombinase, which acts by catalyzing the cutting and rejoining of the recombining DNA molecules.</text>
</comment>
<dbReference type="PROSITE" id="PS51898">
    <property type="entry name" value="TYR_RECOMBINASE"/>
    <property type="match status" value="1"/>
</dbReference>
<dbReference type="GO" id="GO:0005737">
    <property type="term" value="C:cytoplasm"/>
    <property type="evidence" value="ECO:0007669"/>
    <property type="project" value="UniProtKB-SubCell"/>
</dbReference>
<dbReference type="PANTHER" id="PTHR30349:SF64">
    <property type="entry name" value="PROPHAGE INTEGRASE INTD-RELATED"/>
    <property type="match status" value="1"/>
</dbReference>
<dbReference type="PANTHER" id="PTHR30349">
    <property type="entry name" value="PHAGE INTEGRASE-RELATED"/>
    <property type="match status" value="1"/>
</dbReference>
<feature type="domain" description="Tyr recombinase" evidence="5">
    <location>
        <begin position="112"/>
        <end position="283"/>
    </location>
</feature>
<feature type="domain" description="Core-binding (CB)" evidence="6">
    <location>
        <begin position="14"/>
        <end position="96"/>
    </location>
</feature>
<dbReference type="Gene3D" id="1.10.443.10">
    <property type="entry name" value="Intergrase catalytic core"/>
    <property type="match status" value="1"/>
</dbReference>
<evidence type="ECO:0000256" key="2">
    <source>
        <dbReference type="ARBA" id="ARBA00023125"/>
    </source>
</evidence>
<comment type="caution">
    <text evidence="7">The sequence shown here is derived from an EMBL/GenBank/DDBJ whole genome shotgun (WGS) entry which is preliminary data.</text>
</comment>
<dbReference type="InterPro" id="IPR011010">
    <property type="entry name" value="DNA_brk_join_enz"/>
</dbReference>
<dbReference type="EMBL" id="DTBQ01000070">
    <property type="protein sequence ID" value="HGM46604.1"/>
    <property type="molecule type" value="Genomic_DNA"/>
</dbReference>
<dbReference type="PROSITE" id="PS51900">
    <property type="entry name" value="CB"/>
    <property type="match status" value="1"/>
</dbReference>
<dbReference type="HAMAP" id="MF_02055">
    <property type="entry name" value="Recomb_XerA"/>
    <property type="match status" value="1"/>
</dbReference>
<name>A0A7C4H821_THEPE</name>
<keyword evidence="3 4" id="KW-0233">DNA recombination</keyword>